<accession>A0A8D8RGW4</accession>
<keyword evidence="3" id="KW-0238">DNA-binding</keyword>
<dbReference type="CDD" id="cd14696">
    <property type="entry name" value="bZIP_Jun"/>
    <property type="match status" value="1"/>
</dbReference>
<keyword evidence="4" id="KW-0804">Transcription</keyword>
<evidence type="ECO:0000259" key="7">
    <source>
        <dbReference type="PROSITE" id="PS50217"/>
    </source>
</evidence>
<dbReference type="PROSITE" id="PS50217">
    <property type="entry name" value="BZIP"/>
    <property type="match status" value="1"/>
</dbReference>
<dbReference type="Pfam" id="PF00170">
    <property type="entry name" value="bZIP_1"/>
    <property type="match status" value="1"/>
</dbReference>
<dbReference type="GO" id="GO:0005667">
    <property type="term" value="C:transcription regulator complex"/>
    <property type="evidence" value="ECO:0007669"/>
    <property type="project" value="TreeGrafter"/>
</dbReference>
<organism evidence="8">
    <name type="scientific">Cacopsylla melanoneura</name>
    <dbReference type="NCBI Taxonomy" id="428564"/>
    <lineage>
        <taxon>Eukaryota</taxon>
        <taxon>Metazoa</taxon>
        <taxon>Ecdysozoa</taxon>
        <taxon>Arthropoda</taxon>
        <taxon>Hexapoda</taxon>
        <taxon>Insecta</taxon>
        <taxon>Pterygota</taxon>
        <taxon>Neoptera</taxon>
        <taxon>Paraneoptera</taxon>
        <taxon>Hemiptera</taxon>
        <taxon>Sternorrhyncha</taxon>
        <taxon>Psylloidea</taxon>
        <taxon>Psyllidae</taxon>
        <taxon>Psyllinae</taxon>
        <taxon>Cacopsylla</taxon>
    </lineage>
</organism>
<dbReference type="InterPro" id="IPR005643">
    <property type="entry name" value="JNK"/>
</dbReference>
<evidence type="ECO:0000256" key="1">
    <source>
        <dbReference type="ARBA" id="ARBA00006882"/>
    </source>
</evidence>
<proteinExistence type="inferred from homology"/>
<dbReference type="GO" id="GO:0005634">
    <property type="term" value="C:nucleus"/>
    <property type="evidence" value="ECO:0007669"/>
    <property type="project" value="UniProtKB-ARBA"/>
</dbReference>
<dbReference type="InterPro" id="IPR050946">
    <property type="entry name" value="AP-1_TF_bZIP"/>
</dbReference>
<name>A0A8D8RGW4_9HEMI</name>
<dbReference type="SUPFAM" id="SSF57959">
    <property type="entry name" value="Leucine zipper domain"/>
    <property type="match status" value="1"/>
</dbReference>
<evidence type="ECO:0000256" key="4">
    <source>
        <dbReference type="ARBA" id="ARBA00023163"/>
    </source>
</evidence>
<sequence length="348" mass="38617">MDNANFFNSNSTANKNQQDSNNSQQQQLVPTSLNNLSGVKLINLNPLKRNESSFTTNMDGSSSSNQNSNKPPTKRPKLLLPNMNIPISLDNLSALSSPDLNKLKVSTPELERFIMQNINSLQTPTPTQVLFSTNIMEEQEHYTKGFADAMNNASNSFNTSGMLKSENSEDTFDMTRCSSNSSSATYTTLDSSNPFPTNSNSFVNSTGFEFSSDGSLHIKEEPSTAHSIASQSPPLSPITPIDMESQERAKLERKRQRNRVAASKCRKRKLERIAKLEDKVKLLKSENTELASMATKLKQQGCSLKEQSISMSLLSLRKDNLTKGTKYKHVPTVSKKGQPNNQWDKPSP</sequence>
<dbReference type="SMART" id="SM00338">
    <property type="entry name" value="BRLZ"/>
    <property type="match status" value="1"/>
</dbReference>
<dbReference type="GO" id="GO:0000978">
    <property type="term" value="F:RNA polymerase II cis-regulatory region sequence-specific DNA binding"/>
    <property type="evidence" value="ECO:0007669"/>
    <property type="project" value="TreeGrafter"/>
</dbReference>
<comment type="similarity">
    <text evidence="1">Belongs to the bZIP family. Jun subfamily.</text>
</comment>
<dbReference type="PANTHER" id="PTHR11462:SF35">
    <property type="entry name" value="TRANSCRIPTION FACTOR JRA"/>
    <property type="match status" value="1"/>
</dbReference>
<protein>
    <submittedName>
        <fullName evidence="8">Transcription factor AP-1</fullName>
    </submittedName>
</protein>
<dbReference type="GO" id="GO:0042127">
    <property type="term" value="P:regulation of cell population proliferation"/>
    <property type="evidence" value="ECO:0007669"/>
    <property type="project" value="TreeGrafter"/>
</dbReference>
<dbReference type="PANTHER" id="PTHR11462">
    <property type="entry name" value="JUN TRANSCRIPTION FACTOR-RELATED"/>
    <property type="match status" value="1"/>
</dbReference>
<evidence type="ECO:0000256" key="2">
    <source>
        <dbReference type="ARBA" id="ARBA00023015"/>
    </source>
</evidence>
<dbReference type="GO" id="GO:0051726">
    <property type="term" value="P:regulation of cell cycle"/>
    <property type="evidence" value="ECO:0007669"/>
    <property type="project" value="TreeGrafter"/>
</dbReference>
<dbReference type="AlphaFoldDB" id="A0A8D8RGW4"/>
<dbReference type="InterPro" id="IPR002112">
    <property type="entry name" value="Leuzip_Jun"/>
</dbReference>
<dbReference type="Pfam" id="PF03957">
    <property type="entry name" value="Jun"/>
    <property type="match status" value="1"/>
</dbReference>
<feature type="region of interest" description="Disordered" evidence="6">
    <location>
        <begin position="50"/>
        <end position="78"/>
    </location>
</feature>
<feature type="compositionally biased region" description="Polar residues" evidence="6">
    <location>
        <begin position="176"/>
        <end position="190"/>
    </location>
</feature>
<evidence type="ECO:0000313" key="8">
    <source>
        <dbReference type="EMBL" id="CAG6651128.1"/>
    </source>
</evidence>
<dbReference type="PRINTS" id="PR00043">
    <property type="entry name" value="LEUZIPPRJUN"/>
</dbReference>
<keyword evidence="2" id="KW-0805">Transcription regulation</keyword>
<dbReference type="Gene3D" id="1.20.5.170">
    <property type="match status" value="1"/>
</dbReference>
<feature type="region of interest" description="Disordered" evidence="6">
    <location>
        <begin position="323"/>
        <end position="348"/>
    </location>
</feature>
<feature type="domain" description="BZIP" evidence="7">
    <location>
        <begin position="248"/>
        <end position="311"/>
    </location>
</feature>
<dbReference type="PROSITE" id="PS00036">
    <property type="entry name" value="BZIP_BASIC"/>
    <property type="match status" value="1"/>
</dbReference>
<feature type="coiled-coil region" evidence="5">
    <location>
        <begin position="266"/>
        <end position="300"/>
    </location>
</feature>
<feature type="compositionally biased region" description="Polar residues" evidence="6">
    <location>
        <begin position="224"/>
        <end position="233"/>
    </location>
</feature>
<dbReference type="EMBL" id="HBUF01165770">
    <property type="protein sequence ID" value="CAG6651128.1"/>
    <property type="molecule type" value="Transcribed_RNA"/>
</dbReference>
<feature type="region of interest" description="Disordered" evidence="6">
    <location>
        <begin position="164"/>
        <end position="197"/>
    </location>
</feature>
<feature type="compositionally biased region" description="Polar residues" evidence="6">
    <location>
        <begin position="335"/>
        <end position="348"/>
    </location>
</feature>
<feature type="compositionally biased region" description="Low complexity" evidence="6">
    <location>
        <begin position="61"/>
        <end position="71"/>
    </location>
</feature>
<evidence type="ECO:0000256" key="5">
    <source>
        <dbReference type="SAM" id="Coils"/>
    </source>
</evidence>
<keyword evidence="5" id="KW-0175">Coiled coil</keyword>
<evidence type="ECO:0000256" key="6">
    <source>
        <dbReference type="SAM" id="MobiDB-lite"/>
    </source>
</evidence>
<reference evidence="8" key="1">
    <citation type="submission" date="2021-05" db="EMBL/GenBank/DDBJ databases">
        <authorList>
            <person name="Alioto T."/>
            <person name="Alioto T."/>
            <person name="Gomez Garrido J."/>
        </authorList>
    </citation>
    <scope>NUCLEOTIDE SEQUENCE</scope>
</reference>
<feature type="region of interest" description="Disordered" evidence="6">
    <location>
        <begin position="221"/>
        <end position="240"/>
    </location>
</feature>
<feature type="region of interest" description="Disordered" evidence="6">
    <location>
        <begin position="1"/>
        <end position="27"/>
    </location>
</feature>
<dbReference type="GO" id="GO:0000981">
    <property type="term" value="F:DNA-binding transcription factor activity, RNA polymerase II-specific"/>
    <property type="evidence" value="ECO:0007669"/>
    <property type="project" value="TreeGrafter"/>
</dbReference>
<evidence type="ECO:0000256" key="3">
    <source>
        <dbReference type="ARBA" id="ARBA00023125"/>
    </source>
</evidence>
<dbReference type="InterPro" id="IPR004827">
    <property type="entry name" value="bZIP"/>
</dbReference>
<dbReference type="InterPro" id="IPR046347">
    <property type="entry name" value="bZIP_sf"/>
</dbReference>